<keyword evidence="3" id="KW-1185">Reference proteome</keyword>
<proteinExistence type="predicted"/>
<dbReference type="AlphaFoldDB" id="A0A8S1BPQ3"/>
<feature type="compositionally biased region" description="Basic residues" evidence="1">
    <location>
        <begin position="50"/>
        <end position="62"/>
    </location>
</feature>
<dbReference type="EMBL" id="CADEBC010000790">
    <property type="protein sequence ID" value="CAB3260795.1"/>
    <property type="molecule type" value="Genomic_DNA"/>
</dbReference>
<evidence type="ECO:0000313" key="2">
    <source>
        <dbReference type="EMBL" id="CAB3260795.1"/>
    </source>
</evidence>
<organism evidence="2 3">
    <name type="scientific">Arctia plantaginis</name>
    <name type="common">Wood tiger moth</name>
    <name type="synonym">Phalaena plantaginis</name>
    <dbReference type="NCBI Taxonomy" id="874455"/>
    <lineage>
        <taxon>Eukaryota</taxon>
        <taxon>Metazoa</taxon>
        <taxon>Ecdysozoa</taxon>
        <taxon>Arthropoda</taxon>
        <taxon>Hexapoda</taxon>
        <taxon>Insecta</taxon>
        <taxon>Pterygota</taxon>
        <taxon>Neoptera</taxon>
        <taxon>Endopterygota</taxon>
        <taxon>Lepidoptera</taxon>
        <taxon>Glossata</taxon>
        <taxon>Ditrysia</taxon>
        <taxon>Noctuoidea</taxon>
        <taxon>Erebidae</taxon>
        <taxon>Arctiinae</taxon>
        <taxon>Arctia</taxon>
    </lineage>
</organism>
<feature type="region of interest" description="Disordered" evidence="1">
    <location>
        <begin position="1"/>
        <end position="130"/>
    </location>
</feature>
<dbReference type="Proteomes" id="UP000494106">
    <property type="component" value="Unassembled WGS sequence"/>
</dbReference>
<feature type="compositionally biased region" description="Polar residues" evidence="1">
    <location>
        <begin position="21"/>
        <end position="34"/>
    </location>
</feature>
<gene>
    <name evidence="2" type="ORF">APLA_LOCUS17544</name>
</gene>
<feature type="compositionally biased region" description="Polar residues" evidence="1">
    <location>
        <begin position="121"/>
        <end position="130"/>
    </location>
</feature>
<protein>
    <submittedName>
        <fullName evidence="2">Uncharacterized protein</fullName>
    </submittedName>
</protein>
<feature type="compositionally biased region" description="Basic and acidic residues" evidence="1">
    <location>
        <begin position="75"/>
        <end position="87"/>
    </location>
</feature>
<name>A0A8S1BPQ3_ARCPL</name>
<dbReference type="OrthoDB" id="8191755at2759"/>
<feature type="compositionally biased region" description="Basic and acidic residues" evidence="1">
    <location>
        <begin position="94"/>
        <end position="104"/>
    </location>
</feature>
<comment type="caution">
    <text evidence="2">The sequence shown here is derived from an EMBL/GenBank/DDBJ whole genome shotgun (WGS) entry which is preliminary data.</text>
</comment>
<reference evidence="2 3" key="1">
    <citation type="submission" date="2020-04" db="EMBL/GenBank/DDBJ databases">
        <authorList>
            <person name="Wallbank WR R."/>
            <person name="Pardo Diaz C."/>
            <person name="Kozak K."/>
            <person name="Martin S."/>
            <person name="Jiggins C."/>
            <person name="Moest M."/>
            <person name="Warren A I."/>
            <person name="Byers J.R.P. K."/>
            <person name="Montejo-Kovacevich G."/>
            <person name="Yen C E."/>
        </authorList>
    </citation>
    <scope>NUCLEOTIDE SEQUENCE [LARGE SCALE GENOMIC DNA]</scope>
</reference>
<accession>A0A8S1BPQ3</accession>
<evidence type="ECO:0000256" key="1">
    <source>
        <dbReference type="SAM" id="MobiDB-lite"/>
    </source>
</evidence>
<evidence type="ECO:0000313" key="3">
    <source>
        <dbReference type="Proteomes" id="UP000494106"/>
    </source>
</evidence>
<sequence>MLHKDQCVSEITSAEVLEPLPSTSGTTKQATQELTEADHPEEEDADTNRHSKKGKGKGKKVAFRNSYFNSHKRSPGNDKDYKSYQDGKRKKKEKFKELQKDKTSRKEKRNVGVRASHKRNILNSSSSTDESVVLDEVVTTESGQYF</sequence>